<accession>A0A6S7H6L0</accession>
<dbReference type="InterPro" id="IPR004302">
    <property type="entry name" value="Cellulose/chitin-bd_N"/>
</dbReference>
<reference evidence="1" key="1">
    <citation type="submission" date="2020-04" db="EMBL/GenBank/DDBJ databases">
        <authorList>
            <person name="Alioto T."/>
            <person name="Alioto T."/>
            <person name="Gomez Garrido J."/>
        </authorList>
    </citation>
    <scope>NUCLEOTIDE SEQUENCE</scope>
    <source>
        <strain evidence="1">A484AB</strain>
    </source>
</reference>
<evidence type="ECO:0000313" key="2">
    <source>
        <dbReference type="Proteomes" id="UP001152795"/>
    </source>
</evidence>
<dbReference type="Proteomes" id="UP001152795">
    <property type="component" value="Unassembled WGS sequence"/>
</dbReference>
<name>A0A6S7H6L0_PARCT</name>
<keyword evidence="2" id="KW-1185">Reference proteome</keyword>
<dbReference type="Pfam" id="PF03067">
    <property type="entry name" value="LPMO_10"/>
    <property type="match status" value="1"/>
</dbReference>
<gene>
    <name evidence="1" type="ORF">PACLA_8A011641</name>
</gene>
<dbReference type="AlphaFoldDB" id="A0A6S7H6L0"/>
<dbReference type="EMBL" id="CACRXK020003641">
    <property type="protein sequence ID" value="CAB3999656.1"/>
    <property type="molecule type" value="Genomic_DNA"/>
</dbReference>
<proteinExistence type="predicted"/>
<evidence type="ECO:0000313" key="1">
    <source>
        <dbReference type="EMBL" id="CAB3999656.1"/>
    </source>
</evidence>
<dbReference type="OrthoDB" id="64893at2759"/>
<sequence length="200" mass="22399">MKTAFMLAIFSTTLLALVHGHGYIIDSPGRASRWRKGFPGPPNYDDNGLNCGGWSKQWQVHGGKCGVCGDEYGIANPKFVYPGVWANNPPVVETYQAGQIITVKVKITAAHKGYFTFRVARLTSAPITQLQLDQHVLMLPTGEDRWVLGNRPAAEYTMRLRLPKGLRCAHCVMQWWYTTANNWMGERPESFVNCADIKIV</sequence>
<comment type="caution">
    <text evidence="1">The sequence shown here is derived from an EMBL/GenBank/DDBJ whole genome shotgun (WGS) entry which is preliminary data.</text>
</comment>
<organism evidence="1 2">
    <name type="scientific">Paramuricea clavata</name>
    <name type="common">Red gorgonian</name>
    <name type="synonym">Violescent sea-whip</name>
    <dbReference type="NCBI Taxonomy" id="317549"/>
    <lineage>
        <taxon>Eukaryota</taxon>
        <taxon>Metazoa</taxon>
        <taxon>Cnidaria</taxon>
        <taxon>Anthozoa</taxon>
        <taxon>Octocorallia</taxon>
        <taxon>Malacalcyonacea</taxon>
        <taxon>Plexauridae</taxon>
        <taxon>Paramuricea</taxon>
    </lineage>
</organism>
<protein>
    <submittedName>
        <fullName evidence="1">Uncharacterized protein</fullName>
    </submittedName>
</protein>